<proteinExistence type="inferred from homology"/>
<keyword evidence="13" id="KW-1185">Reference proteome</keyword>
<dbReference type="PANTHER" id="PTHR11351:SF31">
    <property type="entry name" value="DESATURASE 1, ISOFORM A-RELATED"/>
    <property type="match status" value="1"/>
</dbReference>
<gene>
    <name evidence="12" type="ORF">AFUS01_LOCUS10386</name>
</gene>
<evidence type="ECO:0000256" key="11">
    <source>
        <dbReference type="SAM" id="Phobius"/>
    </source>
</evidence>
<protein>
    <submittedName>
        <fullName evidence="12">Uncharacterized protein</fullName>
    </submittedName>
</protein>
<comment type="caution">
    <text evidence="12">The sequence shown here is derived from an EMBL/GenBank/DDBJ whole genome shotgun (WGS) entry which is preliminary data.</text>
</comment>
<organism evidence="12 13">
    <name type="scientific">Allacma fusca</name>
    <dbReference type="NCBI Taxonomy" id="39272"/>
    <lineage>
        <taxon>Eukaryota</taxon>
        <taxon>Metazoa</taxon>
        <taxon>Ecdysozoa</taxon>
        <taxon>Arthropoda</taxon>
        <taxon>Hexapoda</taxon>
        <taxon>Collembola</taxon>
        <taxon>Symphypleona</taxon>
        <taxon>Sminthuridae</taxon>
        <taxon>Allacma</taxon>
    </lineage>
</organism>
<keyword evidence="4 11" id="KW-0812">Transmembrane</keyword>
<keyword evidence="3" id="KW-0444">Lipid biosynthesis</keyword>
<evidence type="ECO:0000256" key="6">
    <source>
        <dbReference type="ARBA" id="ARBA00022989"/>
    </source>
</evidence>
<evidence type="ECO:0000256" key="9">
    <source>
        <dbReference type="ARBA" id="ARBA00023136"/>
    </source>
</evidence>
<dbReference type="AlphaFoldDB" id="A0A8J2K6L3"/>
<accession>A0A8J2K6L3</accession>
<dbReference type="GO" id="GO:0005789">
    <property type="term" value="C:endoplasmic reticulum membrane"/>
    <property type="evidence" value="ECO:0007669"/>
    <property type="project" value="TreeGrafter"/>
</dbReference>
<comment type="similarity">
    <text evidence="2">Belongs to the fatty acid desaturase type 1 family.</text>
</comment>
<evidence type="ECO:0000256" key="5">
    <source>
        <dbReference type="ARBA" id="ARBA00022832"/>
    </source>
</evidence>
<keyword evidence="9 11" id="KW-0472">Membrane</keyword>
<dbReference type="PANTHER" id="PTHR11351">
    <property type="entry name" value="ACYL-COA DESATURASE"/>
    <property type="match status" value="1"/>
</dbReference>
<dbReference type="Proteomes" id="UP000708208">
    <property type="component" value="Unassembled WGS sequence"/>
</dbReference>
<keyword evidence="10" id="KW-0275">Fatty acid biosynthesis</keyword>
<evidence type="ECO:0000256" key="7">
    <source>
        <dbReference type="ARBA" id="ARBA00023002"/>
    </source>
</evidence>
<dbReference type="GO" id="GO:0004768">
    <property type="term" value="F:stearoyl-CoA 9-desaturase activity"/>
    <property type="evidence" value="ECO:0007669"/>
    <property type="project" value="TreeGrafter"/>
</dbReference>
<evidence type="ECO:0000313" key="12">
    <source>
        <dbReference type="EMBL" id="CAG7721149.1"/>
    </source>
</evidence>
<sequence>MNQTENDPEEVQVQVHWLREFHRSAIGMCINFGIAHFFGLIGLVLIAQGRVMTSTMIFAYVLAEFASYSITIGCHRLFAHRTFKATRPLINFLAVCNFFAGQHSIWQCLSLCSTKDITLPLTCGEIDLMIHP</sequence>
<keyword evidence="6 11" id="KW-1133">Transmembrane helix</keyword>
<dbReference type="EMBL" id="CAJVCH010077059">
    <property type="protein sequence ID" value="CAG7721149.1"/>
    <property type="molecule type" value="Genomic_DNA"/>
</dbReference>
<evidence type="ECO:0000256" key="1">
    <source>
        <dbReference type="ARBA" id="ARBA00004141"/>
    </source>
</evidence>
<keyword evidence="7" id="KW-0560">Oxidoreductase</keyword>
<dbReference type="GO" id="GO:0006636">
    <property type="term" value="P:unsaturated fatty acid biosynthetic process"/>
    <property type="evidence" value="ECO:0007669"/>
    <property type="project" value="TreeGrafter"/>
</dbReference>
<keyword evidence="5" id="KW-0276">Fatty acid metabolism</keyword>
<evidence type="ECO:0000313" key="13">
    <source>
        <dbReference type="Proteomes" id="UP000708208"/>
    </source>
</evidence>
<feature type="transmembrane region" description="Helical" evidence="11">
    <location>
        <begin position="25"/>
        <end position="45"/>
    </location>
</feature>
<evidence type="ECO:0000256" key="3">
    <source>
        <dbReference type="ARBA" id="ARBA00022516"/>
    </source>
</evidence>
<dbReference type="GO" id="GO:0005506">
    <property type="term" value="F:iron ion binding"/>
    <property type="evidence" value="ECO:0007669"/>
    <property type="project" value="TreeGrafter"/>
</dbReference>
<keyword evidence="8" id="KW-0443">Lipid metabolism</keyword>
<evidence type="ECO:0000256" key="2">
    <source>
        <dbReference type="ARBA" id="ARBA00009295"/>
    </source>
</evidence>
<comment type="subcellular location">
    <subcellularLocation>
        <location evidence="1">Membrane</location>
        <topology evidence="1">Multi-pass membrane protein</topology>
    </subcellularLocation>
</comment>
<feature type="transmembrane region" description="Helical" evidence="11">
    <location>
        <begin position="57"/>
        <end position="78"/>
    </location>
</feature>
<evidence type="ECO:0000256" key="8">
    <source>
        <dbReference type="ARBA" id="ARBA00023098"/>
    </source>
</evidence>
<dbReference type="InterPro" id="IPR015876">
    <property type="entry name" value="Acyl-CoA_DS"/>
</dbReference>
<evidence type="ECO:0000256" key="10">
    <source>
        <dbReference type="ARBA" id="ARBA00023160"/>
    </source>
</evidence>
<evidence type="ECO:0000256" key="4">
    <source>
        <dbReference type="ARBA" id="ARBA00022692"/>
    </source>
</evidence>
<reference evidence="12" key="1">
    <citation type="submission" date="2021-06" db="EMBL/GenBank/DDBJ databases">
        <authorList>
            <person name="Hodson N. C."/>
            <person name="Mongue J. A."/>
            <person name="Jaron S. K."/>
        </authorList>
    </citation>
    <scope>NUCLEOTIDE SEQUENCE</scope>
</reference>
<name>A0A8J2K6L3_9HEXA</name>